<dbReference type="RefSeq" id="XP_066918112.1">
    <property type="nucleotide sequence ID" value="XM_067062011.1"/>
</dbReference>
<dbReference type="GeneID" id="136805426"/>
<evidence type="ECO:0000313" key="3">
    <source>
        <dbReference type="Proteomes" id="UP000594262"/>
    </source>
</evidence>
<name>A0A7M5X140_9CNID</name>
<feature type="compositionally biased region" description="Polar residues" evidence="1">
    <location>
        <begin position="182"/>
        <end position="213"/>
    </location>
</feature>
<protein>
    <submittedName>
        <fullName evidence="2">Uncharacterized protein</fullName>
    </submittedName>
</protein>
<accession>A0A7M5X140</accession>
<reference evidence="2" key="1">
    <citation type="submission" date="2021-01" db="UniProtKB">
        <authorList>
            <consortium name="EnsemblMetazoa"/>
        </authorList>
    </citation>
    <scope>IDENTIFICATION</scope>
</reference>
<sequence>MDSKGAESAVSVSIEDNQSSLTGRAKNLKHGPVTKVCNTCKERSAPGCKKCVHCGNVFEKRSKTIEQMMPKYKTNFTTQTKQTTANLYTLKRDHNQHCLLLTVKKHEDGSFKVDGIPTKGWAANFWSRKEEKGAPANLFYRGLQRAIKDEPPLNDDEMEFLIEENSTEEHADSQLEIETANRSTFSQEHSRLETSSSPSIQEHSKSEPSPSIQEHSKSEPSPFIQDEKDKLILKDINEIKPLDVVATYTDDPKSPFWMFLVEKRVLVLPQEMMEPSTKRQKTDSRSGYFLGYWLEKVLNEEKYVCARPRTYIKDLSVVRFGVDYENIFVLPKHNVNHQFYFISKTLRETLLREVSSVVE</sequence>
<dbReference type="Proteomes" id="UP000594262">
    <property type="component" value="Unplaced"/>
</dbReference>
<proteinExistence type="predicted"/>
<evidence type="ECO:0000256" key="1">
    <source>
        <dbReference type="SAM" id="MobiDB-lite"/>
    </source>
</evidence>
<dbReference type="EnsemblMetazoa" id="CLYHEMT015537.1">
    <property type="protein sequence ID" value="CLYHEMP015537.1"/>
    <property type="gene ID" value="CLYHEMG015537"/>
</dbReference>
<dbReference type="AlphaFoldDB" id="A0A7M5X140"/>
<feature type="region of interest" description="Disordered" evidence="1">
    <location>
        <begin position="182"/>
        <end position="224"/>
    </location>
</feature>
<keyword evidence="3" id="KW-1185">Reference proteome</keyword>
<evidence type="ECO:0000313" key="2">
    <source>
        <dbReference type="EnsemblMetazoa" id="CLYHEMP015537.1"/>
    </source>
</evidence>
<organism evidence="2 3">
    <name type="scientific">Clytia hemisphaerica</name>
    <dbReference type="NCBI Taxonomy" id="252671"/>
    <lineage>
        <taxon>Eukaryota</taxon>
        <taxon>Metazoa</taxon>
        <taxon>Cnidaria</taxon>
        <taxon>Hydrozoa</taxon>
        <taxon>Hydroidolina</taxon>
        <taxon>Leptothecata</taxon>
        <taxon>Obeliida</taxon>
        <taxon>Clytiidae</taxon>
        <taxon>Clytia</taxon>
    </lineage>
</organism>